<accession>A0AAE3KEA5</accession>
<name>A0AAE3KEA5_9PSEU</name>
<sequence>MNPGARTSPATTRPDQPASRRQALRLAVLASAAAGPWGTDQADLLRHLDVPVGAATTPDLPAVPGFVESTFNPLVHEVARQCLTGRVRAGAGTAVVLASVMGDATTTDLASQLLVAGQVHNPLLFMQATANAVLGFVSREFGITGPMSVLSPPDGLAVPLLLTADLLLADPELDRVLLLGVELAGTKRTEHAYRRLAEQGGRAHPPAADVAAAVLVAREPVQPGPPVWITGVGPAAVAAADPAAPPHLTTDHVGRCGSAQGLVQLAAAHALVAGGHADALLVPDPAARDELALIELAGPATLGWSTQDKEGTP</sequence>
<protein>
    <recommendedName>
        <fullName evidence="3">Beta-ketoacyl synthase N-terminal domain-containing protein</fullName>
    </recommendedName>
</protein>
<dbReference type="RefSeq" id="WP_253766487.1">
    <property type="nucleotide sequence ID" value="NZ_JAMTCK010000001.1"/>
</dbReference>
<comment type="caution">
    <text evidence="1">The sequence shown here is derived from an EMBL/GenBank/DDBJ whole genome shotgun (WGS) entry which is preliminary data.</text>
</comment>
<proteinExistence type="predicted"/>
<dbReference type="EMBL" id="JAMTCK010000001">
    <property type="protein sequence ID" value="MCP2163655.1"/>
    <property type="molecule type" value="Genomic_DNA"/>
</dbReference>
<gene>
    <name evidence="1" type="ORF">LX83_000495</name>
</gene>
<dbReference type="SUPFAM" id="SSF53901">
    <property type="entry name" value="Thiolase-like"/>
    <property type="match status" value="1"/>
</dbReference>
<dbReference type="AlphaFoldDB" id="A0AAE3KEA5"/>
<keyword evidence="2" id="KW-1185">Reference proteome</keyword>
<evidence type="ECO:0000313" key="2">
    <source>
        <dbReference type="Proteomes" id="UP001206128"/>
    </source>
</evidence>
<dbReference type="GO" id="GO:0016746">
    <property type="term" value="F:acyltransferase activity"/>
    <property type="evidence" value="ECO:0007669"/>
    <property type="project" value="InterPro"/>
</dbReference>
<organism evidence="1 2">
    <name type="scientific">Goodfellowiella coeruleoviolacea</name>
    <dbReference type="NCBI Taxonomy" id="334858"/>
    <lineage>
        <taxon>Bacteria</taxon>
        <taxon>Bacillati</taxon>
        <taxon>Actinomycetota</taxon>
        <taxon>Actinomycetes</taxon>
        <taxon>Pseudonocardiales</taxon>
        <taxon>Pseudonocardiaceae</taxon>
        <taxon>Goodfellowiella</taxon>
    </lineage>
</organism>
<dbReference type="Proteomes" id="UP001206128">
    <property type="component" value="Unassembled WGS sequence"/>
</dbReference>
<evidence type="ECO:0000313" key="1">
    <source>
        <dbReference type="EMBL" id="MCP2163655.1"/>
    </source>
</evidence>
<reference evidence="1" key="1">
    <citation type="submission" date="2022-06" db="EMBL/GenBank/DDBJ databases">
        <title>Genomic Encyclopedia of Archaeal and Bacterial Type Strains, Phase II (KMG-II): from individual species to whole genera.</title>
        <authorList>
            <person name="Goeker M."/>
        </authorList>
    </citation>
    <scope>NUCLEOTIDE SEQUENCE</scope>
    <source>
        <strain evidence="1">DSM 43935</strain>
    </source>
</reference>
<dbReference type="InterPro" id="IPR016039">
    <property type="entry name" value="Thiolase-like"/>
</dbReference>
<evidence type="ECO:0008006" key="3">
    <source>
        <dbReference type="Google" id="ProtNLM"/>
    </source>
</evidence>